<evidence type="ECO:0000313" key="3">
    <source>
        <dbReference type="Proteomes" id="UP001239213"/>
    </source>
</evidence>
<proteinExistence type="predicted"/>
<evidence type="ECO:0000256" key="1">
    <source>
        <dbReference type="SAM" id="MobiDB-lite"/>
    </source>
</evidence>
<dbReference type="Proteomes" id="UP001239213">
    <property type="component" value="Unassembled WGS sequence"/>
</dbReference>
<comment type="caution">
    <text evidence="2">The sequence shown here is derived from an EMBL/GenBank/DDBJ whole genome shotgun (WGS) entry which is preliminary data.</text>
</comment>
<dbReference type="EMBL" id="MPDP01000323">
    <property type="protein sequence ID" value="KAK1445392.1"/>
    <property type="molecule type" value="Genomic_DNA"/>
</dbReference>
<evidence type="ECO:0000313" key="2">
    <source>
        <dbReference type="EMBL" id="KAK1445392.1"/>
    </source>
</evidence>
<name>A0AAI9TU14_9PEZI</name>
<reference evidence="2" key="1">
    <citation type="submission" date="2016-11" db="EMBL/GenBank/DDBJ databases">
        <title>The genome sequence of Colletotrichum cuscutae.</title>
        <authorList>
            <person name="Baroncelli R."/>
        </authorList>
    </citation>
    <scope>NUCLEOTIDE SEQUENCE</scope>
    <source>
        <strain evidence="2">IMI 304802</strain>
    </source>
</reference>
<gene>
    <name evidence="2" type="ORF">CCUS01_12560</name>
</gene>
<feature type="region of interest" description="Disordered" evidence="1">
    <location>
        <begin position="68"/>
        <end position="91"/>
    </location>
</feature>
<keyword evidence="3" id="KW-1185">Reference proteome</keyword>
<organism evidence="2 3">
    <name type="scientific">Colletotrichum cuscutae</name>
    <dbReference type="NCBI Taxonomy" id="1209917"/>
    <lineage>
        <taxon>Eukaryota</taxon>
        <taxon>Fungi</taxon>
        <taxon>Dikarya</taxon>
        <taxon>Ascomycota</taxon>
        <taxon>Pezizomycotina</taxon>
        <taxon>Sordariomycetes</taxon>
        <taxon>Hypocreomycetidae</taxon>
        <taxon>Glomerellales</taxon>
        <taxon>Glomerellaceae</taxon>
        <taxon>Colletotrichum</taxon>
        <taxon>Colletotrichum acutatum species complex</taxon>
    </lineage>
</organism>
<protein>
    <submittedName>
        <fullName evidence="2">Uncharacterized protein</fullName>
    </submittedName>
</protein>
<dbReference type="AlphaFoldDB" id="A0AAI9TU14"/>
<feature type="compositionally biased region" description="Low complexity" evidence="1">
    <location>
        <begin position="68"/>
        <end position="80"/>
    </location>
</feature>
<sequence length="755" mass="84287">MWPNWGVIRRRGLTYRLTKRIQATYLRQPEPITGPASWRPFPCNLREHHSLLTSPVLTSPHFTSPLTLSAVSPSSSKSSSQNGTPTFPDHSQHLLKEAAGKDLVGIVRHSKTAFLGVWVRLSAVFPICTRPMLRTPYILGSVGRRHPKGPGTERLPIACHAGLKSISARHISDTADVRAVWVRYGCALPMSSYHSPYQPRPCISIRKPTLNVKDTGLQGKSQPIPSTDELISSCRRSMIRSYYGDTDPSRPISLPATIAPSPPLRQSRQLHHVLALYPEFYRTSLIPHKPLIYDSDVLSSTLLIGIPPKFIPKLGGRSYSFKYQFSRKPHQPERKPATGDLHPCSSHAFFSPPAVPTRQAREWIGFSRFTELPLPVFPHALRKTHLNPQDTEALDVLPATYFAQRLIHFMYHMSQPLFTAITCWPQRNRTVALRGTSLGTVSVPFFSRAQQYPILFSEPATYPVIISVMHISLSQRGVWSGFPYMEKFCSPSPFGTAFNAPSYRIKRLKDLSGSTCVSTPDLGAGQLPSFERMASSPRIADELFPERRNTAGYTWPCILSQLTENPVHRVLDRREPSRFMEFTIATTVYVTGRDLVHSPTAGCSIAVSKVGISYTTKKRMGSLLIENSAAGYLPHIILVSRKINFPIINNNILCTTTIHPPKCPLSSRPMTTRNPKERPDNGDSNSFNKRQLMLIGGKIIIVRNQQSTGAELTTASQSFLAYRSTSSLGRGGRGETTIWESFFPTINECRIGRAN</sequence>
<accession>A0AAI9TU14</accession>
<feature type="region of interest" description="Disordered" evidence="1">
    <location>
        <begin position="664"/>
        <end position="687"/>
    </location>
</feature>